<keyword evidence="1" id="KW-0812">Transmembrane</keyword>
<dbReference type="EMBL" id="JAREJI010000001">
    <property type="protein sequence ID" value="MDE8768503.1"/>
    <property type="molecule type" value="Genomic_DNA"/>
</dbReference>
<dbReference type="AlphaFoldDB" id="A0AAJ1JDJ0"/>
<name>A0AAJ1JDJ0_PROST</name>
<evidence type="ECO:0000313" key="2">
    <source>
        <dbReference type="EMBL" id="MDE8768503.1"/>
    </source>
</evidence>
<protein>
    <submittedName>
        <fullName evidence="2">Uncharacterized protein</fullName>
    </submittedName>
</protein>
<comment type="caution">
    <text evidence="2">The sequence shown here is derived from an EMBL/GenBank/DDBJ whole genome shotgun (WGS) entry which is preliminary data.</text>
</comment>
<sequence length="170" mass="19998">MIRADLETKQFEQTGKLKIRNYLVINNTIKLSMIFAVIFSVSSYAKPIKIECERSQKVPDVEVNKKERLWSLDFDNATSEVDDKKTFVIESGSITWTDPWGSEYTYFIDDNVPRVKGYRIMQAYSKNESNIERGISYFEEKKVLRESYHYKGEDFAIWRTGCEIFDPEID</sequence>
<dbReference type="Proteomes" id="UP001163056">
    <property type="component" value="Unassembled WGS sequence"/>
</dbReference>
<feature type="transmembrane region" description="Helical" evidence="1">
    <location>
        <begin position="21"/>
        <end position="45"/>
    </location>
</feature>
<organism evidence="2 3">
    <name type="scientific">Providencia stuartii</name>
    <dbReference type="NCBI Taxonomy" id="588"/>
    <lineage>
        <taxon>Bacteria</taxon>
        <taxon>Pseudomonadati</taxon>
        <taxon>Pseudomonadota</taxon>
        <taxon>Gammaproteobacteria</taxon>
        <taxon>Enterobacterales</taxon>
        <taxon>Morganellaceae</taxon>
        <taxon>Providencia</taxon>
    </lineage>
</organism>
<accession>A0AAJ1JDJ0</accession>
<dbReference type="RefSeq" id="WP_053110725.1">
    <property type="nucleotide sequence ID" value="NZ_BRQK01000015.1"/>
</dbReference>
<gene>
    <name evidence="2" type="ORF">PZS58_03020</name>
</gene>
<keyword evidence="1" id="KW-1133">Transmembrane helix</keyword>
<keyword evidence="1" id="KW-0472">Membrane</keyword>
<evidence type="ECO:0000256" key="1">
    <source>
        <dbReference type="SAM" id="Phobius"/>
    </source>
</evidence>
<proteinExistence type="predicted"/>
<reference evidence="2 3" key="1">
    <citation type="submission" date="2023-03" db="EMBL/GenBank/DDBJ databases">
        <title>WGS of NDM-producing Providencia thailandensis from Ukrainian patients.</title>
        <authorList>
            <person name="Zabicka D."/>
            <person name="Izdebski R."/>
            <person name="Urbanowicz P."/>
            <person name="Biedrzycka M."/>
            <person name="Guzek A."/>
            <person name="Gniadkowski M."/>
        </authorList>
    </citation>
    <scope>NUCLEOTIDE SEQUENCE [LARGE SCALE GENOMIC DNA]</scope>
    <source>
        <strain evidence="2 3">8015-22</strain>
    </source>
</reference>
<evidence type="ECO:0000313" key="3">
    <source>
        <dbReference type="Proteomes" id="UP001163056"/>
    </source>
</evidence>